<dbReference type="InterPro" id="IPR000943">
    <property type="entry name" value="RNA_pol_sigma70"/>
</dbReference>
<dbReference type="GO" id="GO:0006352">
    <property type="term" value="P:DNA-templated transcription initiation"/>
    <property type="evidence" value="ECO:0007669"/>
    <property type="project" value="InterPro"/>
</dbReference>
<proteinExistence type="predicted"/>
<evidence type="ECO:0000259" key="5">
    <source>
        <dbReference type="PROSITE" id="PS00716"/>
    </source>
</evidence>
<dbReference type="SUPFAM" id="SSF88659">
    <property type="entry name" value="Sigma3 and sigma4 domains of RNA polymerase sigma factors"/>
    <property type="match status" value="2"/>
</dbReference>
<dbReference type="CDD" id="cd06171">
    <property type="entry name" value="Sigma70_r4"/>
    <property type="match status" value="1"/>
</dbReference>
<dbReference type="GO" id="GO:0003677">
    <property type="term" value="F:DNA binding"/>
    <property type="evidence" value="ECO:0007669"/>
    <property type="project" value="UniProtKB-KW"/>
</dbReference>
<dbReference type="PROSITE" id="PS00716">
    <property type="entry name" value="SIGMA70_2"/>
    <property type="match status" value="1"/>
</dbReference>
<evidence type="ECO:0000256" key="2">
    <source>
        <dbReference type="ARBA" id="ARBA00023082"/>
    </source>
</evidence>
<comment type="caution">
    <text evidence="6">The sequence shown here is derived from an EMBL/GenBank/DDBJ whole genome shotgun (WGS) entry which is preliminary data.</text>
</comment>
<feature type="domain" description="RNA polymerase sigma-70" evidence="5">
    <location>
        <begin position="208"/>
        <end position="234"/>
    </location>
</feature>
<dbReference type="PANTHER" id="PTHR30603">
    <property type="entry name" value="RNA POLYMERASE SIGMA FACTOR RPO"/>
    <property type="match status" value="1"/>
</dbReference>
<dbReference type="SUPFAM" id="SSF88946">
    <property type="entry name" value="Sigma2 domain of RNA polymerase sigma factors"/>
    <property type="match status" value="1"/>
</dbReference>
<dbReference type="InterPro" id="IPR007624">
    <property type="entry name" value="RNA_pol_sigma70_r3"/>
</dbReference>
<evidence type="ECO:0000313" key="6">
    <source>
        <dbReference type="EMBL" id="KKL04628.1"/>
    </source>
</evidence>
<dbReference type="PRINTS" id="PR00046">
    <property type="entry name" value="SIGMA70FCT"/>
</dbReference>
<dbReference type="Gene3D" id="1.20.120.1810">
    <property type="match status" value="1"/>
</dbReference>
<dbReference type="EMBL" id="LAZR01044446">
    <property type="protein sequence ID" value="KKL04628.1"/>
    <property type="molecule type" value="Genomic_DNA"/>
</dbReference>
<protein>
    <recommendedName>
        <fullName evidence="5">RNA polymerase sigma-70 domain-containing protein</fullName>
    </recommendedName>
</protein>
<dbReference type="PANTHER" id="PTHR30603:SF47">
    <property type="entry name" value="RNA POLYMERASE SIGMA FACTOR SIGD, CHLOROPLASTIC"/>
    <property type="match status" value="1"/>
</dbReference>
<dbReference type="Pfam" id="PF04539">
    <property type="entry name" value="Sigma70_r3"/>
    <property type="match status" value="1"/>
</dbReference>
<sequence>METYTRDRSRYRKPRNKEQAIENLAGMVYEIAHRYREQGVPMDDLVQSGYEGVLLAYNGYKEGRGAAFSTYAYYWILKTVYKAANEEGKSIRFPEWFRDQKIVPAVAAQTALFQKLGRDPSVTVLAEHLGWDKEEVEVAINWGTVEPAELDNEDLHIDVVDANEGNSPEALAERTMMEADMRDILSDLSDIEGEVLRRRFGIDGSEQSLREISEDIGVSAPGIQQIEKRALMKLRSNPNTREIALGWKNG</sequence>
<organism evidence="6">
    <name type="scientific">marine sediment metagenome</name>
    <dbReference type="NCBI Taxonomy" id="412755"/>
    <lineage>
        <taxon>unclassified sequences</taxon>
        <taxon>metagenomes</taxon>
        <taxon>ecological metagenomes</taxon>
    </lineage>
</organism>
<keyword evidence="4" id="KW-0804">Transcription</keyword>
<dbReference type="GO" id="GO:0016987">
    <property type="term" value="F:sigma factor activity"/>
    <property type="evidence" value="ECO:0007669"/>
    <property type="project" value="UniProtKB-KW"/>
</dbReference>
<dbReference type="Pfam" id="PF04545">
    <property type="entry name" value="Sigma70_r4"/>
    <property type="match status" value="1"/>
</dbReference>
<reference evidence="6" key="1">
    <citation type="journal article" date="2015" name="Nature">
        <title>Complex archaea that bridge the gap between prokaryotes and eukaryotes.</title>
        <authorList>
            <person name="Spang A."/>
            <person name="Saw J.H."/>
            <person name="Jorgensen S.L."/>
            <person name="Zaremba-Niedzwiedzka K."/>
            <person name="Martijn J."/>
            <person name="Lind A.E."/>
            <person name="van Eijk R."/>
            <person name="Schleper C."/>
            <person name="Guy L."/>
            <person name="Ettema T.J."/>
        </authorList>
    </citation>
    <scope>NUCLEOTIDE SEQUENCE</scope>
</reference>
<dbReference type="InterPro" id="IPR014284">
    <property type="entry name" value="RNA_pol_sigma-70_dom"/>
</dbReference>
<dbReference type="Pfam" id="PF04542">
    <property type="entry name" value="Sigma70_r2"/>
    <property type="match status" value="1"/>
</dbReference>
<accession>A0A0F9CXN0</accession>
<dbReference type="InterPro" id="IPR036388">
    <property type="entry name" value="WH-like_DNA-bd_sf"/>
</dbReference>
<evidence type="ECO:0000256" key="1">
    <source>
        <dbReference type="ARBA" id="ARBA00023015"/>
    </source>
</evidence>
<evidence type="ECO:0000256" key="3">
    <source>
        <dbReference type="ARBA" id="ARBA00023125"/>
    </source>
</evidence>
<dbReference type="InterPro" id="IPR013324">
    <property type="entry name" value="RNA_pol_sigma_r3/r4-like"/>
</dbReference>
<dbReference type="Gene3D" id="1.10.10.10">
    <property type="entry name" value="Winged helix-like DNA-binding domain superfamily/Winged helix DNA-binding domain"/>
    <property type="match status" value="2"/>
</dbReference>
<keyword evidence="2" id="KW-0731">Sigma factor</keyword>
<name>A0A0F9CXN0_9ZZZZ</name>
<keyword evidence="3" id="KW-0238">DNA-binding</keyword>
<dbReference type="InterPro" id="IPR007627">
    <property type="entry name" value="RNA_pol_sigma70_r2"/>
</dbReference>
<dbReference type="InterPro" id="IPR013325">
    <property type="entry name" value="RNA_pol_sigma_r2"/>
</dbReference>
<evidence type="ECO:0000256" key="4">
    <source>
        <dbReference type="ARBA" id="ARBA00023163"/>
    </source>
</evidence>
<dbReference type="AlphaFoldDB" id="A0A0F9CXN0"/>
<keyword evidence="1" id="KW-0805">Transcription regulation</keyword>
<gene>
    <name evidence="6" type="ORF">LCGC14_2614180</name>
</gene>
<dbReference type="InterPro" id="IPR007630">
    <property type="entry name" value="RNA_pol_sigma70_r4"/>
</dbReference>
<dbReference type="NCBIfam" id="TIGR02937">
    <property type="entry name" value="sigma70-ECF"/>
    <property type="match status" value="1"/>
</dbReference>
<dbReference type="InterPro" id="IPR050239">
    <property type="entry name" value="Sigma-70_RNA_pol_init_factors"/>
</dbReference>